<proteinExistence type="predicted"/>
<dbReference type="Proteomes" id="UP000027586">
    <property type="component" value="Unassembled WGS sequence"/>
</dbReference>
<comment type="caution">
    <text evidence="1">The sequence shown here is derived from an EMBL/GenBank/DDBJ whole genome shotgun (WGS) entry which is preliminary data.</text>
</comment>
<name>A0A068SBX9_9FUNG</name>
<evidence type="ECO:0000313" key="2">
    <source>
        <dbReference type="Proteomes" id="UP000027586"/>
    </source>
</evidence>
<protein>
    <submittedName>
        <fullName evidence="1">Uncharacterized protein</fullName>
    </submittedName>
</protein>
<gene>
    <name evidence="1" type="ORF">LCOR_10172.1</name>
</gene>
<keyword evidence="2" id="KW-1185">Reference proteome</keyword>
<dbReference type="VEuPathDB" id="FungiDB:LCOR_10172.1"/>
<evidence type="ECO:0000313" key="1">
    <source>
        <dbReference type="EMBL" id="CDH59352.1"/>
    </source>
</evidence>
<organism evidence="1 2">
    <name type="scientific">Lichtheimia corymbifera JMRC:FSU:9682</name>
    <dbReference type="NCBI Taxonomy" id="1263082"/>
    <lineage>
        <taxon>Eukaryota</taxon>
        <taxon>Fungi</taxon>
        <taxon>Fungi incertae sedis</taxon>
        <taxon>Mucoromycota</taxon>
        <taxon>Mucoromycotina</taxon>
        <taxon>Mucoromycetes</taxon>
        <taxon>Mucorales</taxon>
        <taxon>Lichtheimiaceae</taxon>
        <taxon>Lichtheimia</taxon>
    </lineage>
</organism>
<sequence length="69" mass="7913">MWAIQRATCHMPSGFFDGCCYHWMRTGCHSFGYHCMRDIQRTTFSSHALASHGLQLSLVNHTIIKQQGL</sequence>
<reference evidence="1" key="1">
    <citation type="submission" date="2013-08" db="EMBL/GenBank/DDBJ databases">
        <title>Gene expansion shapes genome architecture in the human pathogen Lichtheimia corymbifera: an evolutionary genomics analysis in the ancient terrestrial Mucorales (Mucoromycotina).</title>
        <authorList>
            <person name="Schwartze V.U."/>
            <person name="Winter S."/>
            <person name="Shelest E."/>
            <person name="Marcet-Houben M."/>
            <person name="Horn F."/>
            <person name="Wehner S."/>
            <person name="Hoffmann K."/>
            <person name="Riege K."/>
            <person name="Sammeth M."/>
            <person name="Nowrousian M."/>
            <person name="Valiante V."/>
            <person name="Linde J."/>
            <person name="Jacobsen I.D."/>
            <person name="Marz M."/>
            <person name="Brakhage A.A."/>
            <person name="Gabaldon T."/>
            <person name="Bocker S."/>
            <person name="Voigt K."/>
        </authorList>
    </citation>
    <scope>NUCLEOTIDE SEQUENCE [LARGE SCALE GENOMIC DNA]</scope>
    <source>
        <strain evidence="1">FSU 9682</strain>
    </source>
</reference>
<dbReference type="AlphaFoldDB" id="A0A068SBX9"/>
<dbReference type="EMBL" id="CBTN010000069">
    <property type="protein sequence ID" value="CDH59352.1"/>
    <property type="molecule type" value="Genomic_DNA"/>
</dbReference>
<accession>A0A068SBX9</accession>